<dbReference type="InterPro" id="IPR011042">
    <property type="entry name" value="6-blade_b-propeller_TolB-like"/>
</dbReference>
<gene>
    <name evidence="2" type="ORF">MAR_037142</name>
</gene>
<dbReference type="InterPro" id="IPR000033">
    <property type="entry name" value="LDLR_classB_rpt"/>
</dbReference>
<evidence type="ECO:0000313" key="3">
    <source>
        <dbReference type="Proteomes" id="UP001164746"/>
    </source>
</evidence>
<sequence>MNDYDDYDDVISTTMSEPRTIVLDITERMIYWTDWEVRTIERATYEGTERKILLTESHLYFPNGLAIEFKDLPQTDFLLVADMHGFSVINLVNGDLGDHVFHNLSVDVSNMIAIDFDVVKKRVYFSDVTTKRILSSTIDGEDVRVEIINNETDVISTNMSEPRTIVLDTTERMIYWTDWGVRTIERATYEGTEREILFTEKHLYFPNGLAIDFQVGRIYWVDAAYDYIGSANFDGTNVTAVASLGSIHTFGIALYKEMTVIPIWKNLSVGSTQTGFERPCDIHVYLWEGSENVHFCPLQRMDQSVIQIQINMAQRHILTAKTTITYLEIVYRFAKQTVLGMALCQNARKRWTLALRVIKTMSVFLLAPNAQAVFVHVQNSLTVQATDATQKKYVVGLDILDNQEWTDDRLVWNPIAYSNVTLLHVPSDVIWTPDIVVVNSADEYPMASQPTGNVIIHSDGSIVYYQSKLIYAYGCTTAANVECNVKFSSWTYNGFELNLINTMDEVATNYEFEGPFTSRKFLSGNVTRNVHRYACCPEPNVSLTYKLKLKLKTP</sequence>
<proteinExistence type="predicted"/>
<dbReference type="Gene3D" id="2.70.170.10">
    <property type="entry name" value="Neurotransmitter-gated ion-channel ligand-binding domain"/>
    <property type="match status" value="1"/>
</dbReference>
<protein>
    <submittedName>
        <fullName evidence="2">LRP4-like protein</fullName>
    </submittedName>
</protein>
<dbReference type="SUPFAM" id="SSF101898">
    <property type="entry name" value="NHL repeat"/>
    <property type="match status" value="1"/>
</dbReference>
<accession>A0ABY7FMM6</accession>
<dbReference type="InterPro" id="IPR006202">
    <property type="entry name" value="Neur_chan_lig-bd"/>
</dbReference>
<organism evidence="2 3">
    <name type="scientific">Mya arenaria</name>
    <name type="common">Soft-shell clam</name>
    <dbReference type="NCBI Taxonomy" id="6604"/>
    <lineage>
        <taxon>Eukaryota</taxon>
        <taxon>Metazoa</taxon>
        <taxon>Spiralia</taxon>
        <taxon>Lophotrochozoa</taxon>
        <taxon>Mollusca</taxon>
        <taxon>Bivalvia</taxon>
        <taxon>Autobranchia</taxon>
        <taxon>Heteroconchia</taxon>
        <taxon>Euheterodonta</taxon>
        <taxon>Imparidentia</taxon>
        <taxon>Neoheterodontei</taxon>
        <taxon>Myida</taxon>
        <taxon>Myoidea</taxon>
        <taxon>Myidae</taxon>
        <taxon>Mya</taxon>
    </lineage>
</organism>
<evidence type="ECO:0000259" key="1">
    <source>
        <dbReference type="Pfam" id="PF02931"/>
    </source>
</evidence>
<feature type="domain" description="Neurotransmitter-gated ion-channel ligand-binding" evidence="1">
    <location>
        <begin position="371"/>
        <end position="550"/>
    </location>
</feature>
<dbReference type="Proteomes" id="UP001164746">
    <property type="component" value="Chromosome 13"/>
</dbReference>
<dbReference type="InterPro" id="IPR036734">
    <property type="entry name" value="Neur_chan_lig-bd_sf"/>
</dbReference>
<name>A0ABY7FMM6_MYAAR</name>
<reference evidence="2" key="1">
    <citation type="submission" date="2022-11" db="EMBL/GenBank/DDBJ databases">
        <title>Centuries of genome instability and evolution in soft-shell clam transmissible cancer (bioRxiv).</title>
        <authorList>
            <person name="Hart S.F.M."/>
            <person name="Yonemitsu M.A."/>
            <person name="Giersch R.M."/>
            <person name="Beal B.F."/>
            <person name="Arriagada G."/>
            <person name="Davis B.W."/>
            <person name="Ostrander E.A."/>
            <person name="Goff S.P."/>
            <person name="Metzger M.J."/>
        </authorList>
    </citation>
    <scope>NUCLEOTIDE SEQUENCE</scope>
    <source>
        <strain evidence="2">MELC-2E11</strain>
        <tissue evidence="2">Siphon/mantle</tissue>
    </source>
</reference>
<dbReference type="Pfam" id="PF00058">
    <property type="entry name" value="Ldl_recept_b"/>
    <property type="match status" value="2"/>
</dbReference>
<dbReference type="Pfam" id="PF02931">
    <property type="entry name" value="Neur_chan_LBD"/>
    <property type="match status" value="1"/>
</dbReference>
<dbReference type="EMBL" id="CP111024">
    <property type="protein sequence ID" value="WAR23473.1"/>
    <property type="molecule type" value="Genomic_DNA"/>
</dbReference>
<dbReference type="PANTHER" id="PTHR46513">
    <property type="entry name" value="VITELLOGENIN RECEPTOR-LIKE PROTEIN-RELATED-RELATED"/>
    <property type="match status" value="1"/>
</dbReference>
<dbReference type="SUPFAM" id="SSF63712">
    <property type="entry name" value="Nicotinic receptor ligand binding domain-like"/>
    <property type="match status" value="1"/>
</dbReference>
<dbReference type="Gene3D" id="2.120.10.30">
    <property type="entry name" value="TolB, C-terminal domain"/>
    <property type="match status" value="3"/>
</dbReference>
<dbReference type="InterPro" id="IPR050778">
    <property type="entry name" value="Cueball_EGF_LRP_Nidogen"/>
</dbReference>
<dbReference type="SMART" id="SM00135">
    <property type="entry name" value="LY"/>
    <property type="match status" value="4"/>
</dbReference>
<keyword evidence="3" id="KW-1185">Reference proteome</keyword>
<evidence type="ECO:0000313" key="2">
    <source>
        <dbReference type="EMBL" id="WAR23473.1"/>
    </source>
</evidence>